<evidence type="ECO:0000256" key="1">
    <source>
        <dbReference type="SAM" id="MobiDB-lite"/>
    </source>
</evidence>
<dbReference type="Proteomes" id="UP000095280">
    <property type="component" value="Unplaced"/>
</dbReference>
<feature type="compositionally biased region" description="Gly residues" evidence="1">
    <location>
        <begin position="20"/>
        <end position="30"/>
    </location>
</feature>
<accession>A0A1I8F4G9</accession>
<dbReference type="WBParaSite" id="maker-unitig_20254-snap-gene-0.2-mRNA-1">
    <property type="protein sequence ID" value="maker-unitig_20254-snap-gene-0.2-mRNA-1"/>
    <property type="gene ID" value="maker-unitig_20254-snap-gene-0.2"/>
</dbReference>
<feature type="compositionally biased region" description="Basic and acidic residues" evidence="1">
    <location>
        <begin position="43"/>
        <end position="57"/>
    </location>
</feature>
<protein>
    <submittedName>
        <fullName evidence="3">Capsid protein</fullName>
    </submittedName>
</protein>
<reference evidence="3" key="1">
    <citation type="submission" date="2016-11" db="UniProtKB">
        <authorList>
            <consortium name="WormBaseParasite"/>
        </authorList>
    </citation>
    <scope>IDENTIFICATION</scope>
</reference>
<dbReference type="AlphaFoldDB" id="A0A1I8F4G9"/>
<proteinExistence type="predicted"/>
<evidence type="ECO:0000313" key="2">
    <source>
        <dbReference type="Proteomes" id="UP000095280"/>
    </source>
</evidence>
<feature type="compositionally biased region" description="Polar residues" evidence="1">
    <location>
        <begin position="76"/>
        <end position="85"/>
    </location>
</feature>
<name>A0A1I8F4G9_9PLAT</name>
<organism evidence="2 3">
    <name type="scientific">Macrostomum lignano</name>
    <dbReference type="NCBI Taxonomy" id="282301"/>
    <lineage>
        <taxon>Eukaryota</taxon>
        <taxon>Metazoa</taxon>
        <taxon>Spiralia</taxon>
        <taxon>Lophotrochozoa</taxon>
        <taxon>Platyhelminthes</taxon>
        <taxon>Rhabditophora</taxon>
        <taxon>Macrostomorpha</taxon>
        <taxon>Macrostomida</taxon>
        <taxon>Macrostomidae</taxon>
        <taxon>Macrostomum</taxon>
    </lineage>
</organism>
<feature type="region of interest" description="Disordered" evidence="1">
    <location>
        <begin position="1"/>
        <end position="88"/>
    </location>
</feature>
<sequence length="204" mass="21040">QQWPTSGPASFTHARCTTGTGTGTGTGGAGNRSRNGNRKRNRSGTERSGTRNRTEARKRNRKADRKAERGSGSGSGNAKTGSSIGIRTGNAAEKDDNLLMQQLQSMFRASAEAVPASAIAAGAHACRWTKFAAAGEPKMARAFTGTSSRDRLGLAGAGRSADGVRTAGRAPGASLQSCLGSRKISPGGAIHMKAHAMAQELRTS</sequence>
<evidence type="ECO:0000313" key="3">
    <source>
        <dbReference type="WBParaSite" id="maker-unitig_20254-snap-gene-0.2-mRNA-1"/>
    </source>
</evidence>
<keyword evidence="2" id="KW-1185">Reference proteome</keyword>